<dbReference type="AlphaFoldDB" id="A0A6A3HHJ3"/>
<dbReference type="EMBL" id="QXFU01004391">
    <property type="protein sequence ID" value="KAE8969020.1"/>
    <property type="molecule type" value="Genomic_DNA"/>
</dbReference>
<evidence type="ECO:0000313" key="2">
    <source>
        <dbReference type="EMBL" id="KAE9276956.1"/>
    </source>
</evidence>
<reference evidence="1 4" key="1">
    <citation type="submission" date="2018-09" db="EMBL/GenBank/DDBJ databases">
        <title>Genomic investigation of the strawberry pathogen Phytophthora fragariae indicates pathogenicity is determined by transcriptional variation in three key races.</title>
        <authorList>
            <person name="Adams T.M."/>
            <person name="Armitage A.D."/>
            <person name="Sobczyk M.K."/>
            <person name="Bates H.J."/>
            <person name="Dunwell J.M."/>
            <person name="Nellist C.F."/>
            <person name="Harrison R.J."/>
        </authorList>
    </citation>
    <scope>NUCLEOTIDE SEQUENCE [LARGE SCALE GENOMIC DNA]</scope>
    <source>
        <strain evidence="1 4">SCRP324</strain>
        <strain evidence="2 3">SCRP333</strain>
    </source>
</reference>
<evidence type="ECO:0000313" key="1">
    <source>
        <dbReference type="EMBL" id="KAE8969020.1"/>
    </source>
</evidence>
<sequence length="89" mass="9700">MQHPVRDSITCPAFYGLVVAVSSLASPFATVITKNIDANFDIDTADLQRDDTEVRQQVTYAYLCSYACKIFSTVLSTSYYQIAGGDGCS</sequence>
<comment type="caution">
    <text evidence="1">The sequence shown here is derived from an EMBL/GenBank/DDBJ whole genome shotgun (WGS) entry which is preliminary data.</text>
</comment>
<gene>
    <name evidence="1" type="ORF">PR002_g27561</name>
    <name evidence="2" type="ORF">PR003_g28919</name>
</gene>
<organism evidence="1 4">
    <name type="scientific">Phytophthora rubi</name>
    <dbReference type="NCBI Taxonomy" id="129364"/>
    <lineage>
        <taxon>Eukaryota</taxon>
        <taxon>Sar</taxon>
        <taxon>Stramenopiles</taxon>
        <taxon>Oomycota</taxon>
        <taxon>Peronosporomycetes</taxon>
        <taxon>Peronosporales</taxon>
        <taxon>Peronosporaceae</taxon>
        <taxon>Phytophthora</taxon>
    </lineage>
</organism>
<accession>A0A6A3HHJ3</accession>
<dbReference type="Proteomes" id="UP000435112">
    <property type="component" value="Unassembled WGS sequence"/>
</dbReference>
<evidence type="ECO:0000313" key="3">
    <source>
        <dbReference type="Proteomes" id="UP000434957"/>
    </source>
</evidence>
<protein>
    <submittedName>
        <fullName evidence="1">Uncharacterized protein</fullName>
    </submittedName>
</protein>
<keyword evidence="3" id="KW-1185">Reference proteome</keyword>
<dbReference type="Proteomes" id="UP000434957">
    <property type="component" value="Unassembled WGS sequence"/>
</dbReference>
<name>A0A6A3HHJ3_9STRA</name>
<dbReference type="EMBL" id="QXFT01004602">
    <property type="protein sequence ID" value="KAE9276956.1"/>
    <property type="molecule type" value="Genomic_DNA"/>
</dbReference>
<evidence type="ECO:0000313" key="4">
    <source>
        <dbReference type="Proteomes" id="UP000435112"/>
    </source>
</evidence>
<proteinExistence type="predicted"/>